<evidence type="ECO:0000256" key="8">
    <source>
        <dbReference type="SAM" id="Phobius"/>
    </source>
</evidence>
<dbReference type="Pfam" id="PF01699">
    <property type="entry name" value="Na_Ca_ex"/>
    <property type="match status" value="2"/>
</dbReference>
<feature type="transmembrane region" description="Helical" evidence="8">
    <location>
        <begin position="282"/>
        <end position="300"/>
    </location>
</feature>
<evidence type="ECO:0000259" key="9">
    <source>
        <dbReference type="Pfam" id="PF01699"/>
    </source>
</evidence>
<keyword evidence="4" id="KW-0106">Calcium</keyword>
<comment type="subcellular location">
    <subcellularLocation>
        <location evidence="1">Membrane</location>
        <topology evidence="1">Multi-pass membrane protein</topology>
    </subcellularLocation>
</comment>
<dbReference type="GO" id="GO:0005432">
    <property type="term" value="F:calcium:sodium antiporter activity"/>
    <property type="evidence" value="ECO:0007669"/>
    <property type="project" value="TreeGrafter"/>
</dbReference>
<dbReference type="GeneTree" id="ENSGT00940000157433"/>
<feature type="transmembrane region" description="Helical" evidence="8">
    <location>
        <begin position="146"/>
        <end position="165"/>
    </location>
</feature>
<evidence type="ECO:0000313" key="11">
    <source>
        <dbReference type="Proteomes" id="UP000005226"/>
    </source>
</evidence>
<evidence type="ECO:0000256" key="3">
    <source>
        <dbReference type="ARBA" id="ARBA00022449"/>
    </source>
</evidence>
<feature type="transmembrane region" description="Helical" evidence="8">
    <location>
        <begin position="410"/>
        <end position="435"/>
    </location>
</feature>
<keyword evidence="3" id="KW-0050">Antiport</keyword>
<keyword evidence="2" id="KW-0813">Transport</keyword>
<gene>
    <name evidence="10" type="primary">slc8b1</name>
</gene>
<dbReference type="InterPro" id="IPR051359">
    <property type="entry name" value="CaCA_antiporter"/>
</dbReference>
<sequence length="503" mass="55052">MNVSSDGRCAFVKKTPDCNMVDGFIDYLQVAFCLLPPNLTPLTITLCMIWLLFLFVILGLTASKFFCPNLSAISTCLHLSHNVAGVTFLALGNGAPDIFSAIAAFSHPNTAGLAVGALFGAGIFVTTVVAGSVALVKPFVVASRPFLRDVSFYMVAVFWTFLMLFRRTTSLGYLSLYVVYVVIVIVSSFIYQRQKRLMFSVMGTCVCVCVSESEYRPLLPSTESTCQILLTSLNPVDSRKWRRKPWSWRVFKVLKTPVEVLLLLCIPVVDPDKEDKNWRRPLNCLHLITAPLVCVLAFQSGVYGDYKIKGEFPLWLLILLLGLFLSAIVFCSTSNDCPPKYHPVFAVLGFMASAVLISAAASEVVSVLHMLGVVLSLSNTVLGLTLLAWGNSIGDCFSDITVAKQGYPQMAISACFGGIIFNMLFGVGLGCLVQMIKTQSDVQVKGLLTWILTGALGLSLALSFITIPLSRFHLDRGYGIFLLVFYAAFLLVALLTEFGKIHI</sequence>
<reference evidence="10" key="2">
    <citation type="submission" date="2025-08" db="UniProtKB">
        <authorList>
            <consortium name="Ensembl"/>
        </authorList>
    </citation>
    <scope>IDENTIFICATION</scope>
</reference>
<evidence type="ECO:0000256" key="6">
    <source>
        <dbReference type="ARBA" id="ARBA00022989"/>
    </source>
</evidence>
<reference evidence="10" key="3">
    <citation type="submission" date="2025-09" db="UniProtKB">
        <authorList>
            <consortium name="Ensembl"/>
        </authorList>
    </citation>
    <scope>IDENTIFICATION</scope>
</reference>
<keyword evidence="4" id="KW-0406">Ion transport</keyword>
<dbReference type="PANTHER" id="PTHR12266:SF0">
    <property type="entry name" value="MITOCHONDRIAL SODIUM_CALCIUM EXCHANGER PROTEIN"/>
    <property type="match status" value="1"/>
</dbReference>
<dbReference type="GO" id="GO:0099093">
    <property type="term" value="P:calcium export from the mitochondrion"/>
    <property type="evidence" value="ECO:0007669"/>
    <property type="project" value="TreeGrafter"/>
</dbReference>
<keyword evidence="11" id="KW-1185">Reference proteome</keyword>
<dbReference type="GO" id="GO:0006874">
    <property type="term" value="P:intracellular calcium ion homeostasis"/>
    <property type="evidence" value="ECO:0007669"/>
    <property type="project" value="TreeGrafter"/>
</dbReference>
<keyword evidence="7 8" id="KW-0472">Membrane</keyword>
<dbReference type="InterPro" id="IPR044880">
    <property type="entry name" value="NCX_ion-bd_dom_sf"/>
</dbReference>
<dbReference type="Proteomes" id="UP000005226">
    <property type="component" value="Chromosome 21"/>
</dbReference>
<evidence type="ECO:0000313" key="10">
    <source>
        <dbReference type="Ensembl" id="ENSTRUP00000087746.1"/>
    </source>
</evidence>
<evidence type="ECO:0000256" key="1">
    <source>
        <dbReference type="ARBA" id="ARBA00004141"/>
    </source>
</evidence>
<feature type="transmembrane region" description="Helical" evidence="8">
    <location>
        <begin position="171"/>
        <end position="191"/>
    </location>
</feature>
<dbReference type="Gene3D" id="1.20.1420.30">
    <property type="entry name" value="NCX, central ion-binding region"/>
    <property type="match status" value="2"/>
</dbReference>
<feature type="transmembrane region" description="Helical" evidence="8">
    <location>
        <begin position="477"/>
        <end position="496"/>
    </location>
</feature>
<evidence type="ECO:0000256" key="7">
    <source>
        <dbReference type="ARBA" id="ARBA00023136"/>
    </source>
</evidence>
<feature type="transmembrane region" description="Helical" evidence="8">
    <location>
        <begin position="343"/>
        <end position="361"/>
    </location>
</feature>
<feature type="transmembrane region" description="Helical" evidence="8">
    <location>
        <begin position="111"/>
        <end position="134"/>
    </location>
</feature>
<feature type="transmembrane region" description="Helical" evidence="8">
    <location>
        <begin position="312"/>
        <end position="331"/>
    </location>
</feature>
<organism evidence="10 11">
    <name type="scientific">Takifugu rubripes</name>
    <name type="common">Japanese pufferfish</name>
    <name type="synonym">Fugu rubripes</name>
    <dbReference type="NCBI Taxonomy" id="31033"/>
    <lineage>
        <taxon>Eukaryota</taxon>
        <taxon>Metazoa</taxon>
        <taxon>Chordata</taxon>
        <taxon>Craniata</taxon>
        <taxon>Vertebrata</taxon>
        <taxon>Euteleostomi</taxon>
        <taxon>Actinopterygii</taxon>
        <taxon>Neopterygii</taxon>
        <taxon>Teleostei</taxon>
        <taxon>Neoteleostei</taxon>
        <taxon>Acanthomorphata</taxon>
        <taxon>Eupercaria</taxon>
        <taxon>Tetraodontiformes</taxon>
        <taxon>Tetradontoidea</taxon>
        <taxon>Tetraodontidae</taxon>
        <taxon>Takifugu</taxon>
    </lineage>
</organism>
<evidence type="ECO:0000256" key="2">
    <source>
        <dbReference type="ARBA" id="ARBA00022448"/>
    </source>
</evidence>
<feature type="domain" description="Sodium/calcium exchanger membrane region" evidence="9">
    <location>
        <begin position="49"/>
        <end position="185"/>
    </location>
</feature>
<keyword evidence="5 8" id="KW-0812">Transmembrane</keyword>
<feature type="transmembrane region" description="Helical" evidence="8">
    <location>
        <begin position="447"/>
        <end position="465"/>
    </location>
</feature>
<feature type="transmembrane region" description="Helical" evidence="8">
    <location>
        <begin position="42"/>
        <end position="62"/>
    </location>
</feature>
<dbReference type="GO" id="GO:0016020">
    <property type="term" value="C:membrane"/>
    <property type="evidence" value="ECO:0007669"/>
    <property type="project" value="UniProtKB-SubCell"/>
</dbReference>
<dbReference type="InterPro" id="IPR004837">
    <property type="entry name" value="NaCa_Exmemb"/>
</dbReference>
<name>A0A674PQ63_TAKRU</name>
<protein>
    <submittedName>
        <fullName evidence="10">Solute carrier family 8 member B1</fullName>
    </submittedName>
</protein>
<keyword evidence="6 8" id="KW-1133">Transmembrane helix</keyword>
<dbReference type="PANTHER" id="PTHR12266">
    <property type="entry name" value="NA+/CA2+ K+ INDEPENDENT EXCHANGER"/>
    <property type="match status" value="1"/>
</dbReference>
<feature type="domain" description="Sodium/calcium exchanger membrane region" evidence="9">
    <location>
        <begin position="346"/>
        <end position="494"/>
    </location>
</feature>
<feature type="transmembrane region" description="Helical" evidence="8">
    <location>
        <begin position="367"/>
        <end position="389"/>
    </location>
</feature>
<dbReference type="Ensembl" id="ENSTRUT00000067427.1">
    <property type="protein sequence ID" value="ENSTRUP00000087746.1"/>
    <property type="gene ID" value="ENSTRUG00000020034.2"/>
</dbReference>
<accession>A0A674PQ63</accession>
<reference evidence="10 11" key="1">
    <citation type="journal article" date="2011" name="Genome Biol. Evol.">
        <title>Integration of the genetic map and genome assembly of fugu facilitates insights into distinct features of genome evolution in teleosts and mammals.</title>
        <authorList>
            <person name="Kai W."/>
            <person name="Kikuchi K."/>
            <person name="Tohari S."/>
            <person name="Chew A.K."/>
            <person name="Tay A."/>
            <person name="Fujiwara A."/>
            <person name="Hosoya S."/>
            <person name="Suetake H."/>
            <person name="Naruse K."/>
            <person name="Brenner S."/>
            <person name="Suzuki Y."/>
            <person name="Venkatesh B."/>
        </authorList>
    </citation>
    <scope>NUCLEOTIDE SEQUENCE [LARGE SCALE GENOMIC DNA]</scope>
</reference>
<evidence type="ECO:0000256" key="5">
    <source>
        <dbReference type="ARBA" id="ARBA00022692"/>
    </source>
</evidence>
<proteinExistence type="predicted"/>
<evidence type="ECO:0000256" key="4">
    <source>
        <dbReference type="ARBA" id="ARBA00022568"/>
    </source>
</evidence>
<keyword evidence="4" id="KW-0109">Calcium transport</keyword>
<dbReference type="AlphaFoldDB" id="A0A674PQ63"/>